<dbReference type="InterPro" id="IPR025405">
    <property type="entry name" value="DUF4131"/>
</dbReference>
<feature type="transmembrane region" description="Helical" evidence="6">
    <location>
        <begin position="490"/>
        <end position="510"/>
    </location>
</feature>
<dbReference type="NCBIfam" id="TIGR00360">
    <property type="entry name" value="ComEC_N-term"/>
    <property type="match status" value="1"/>
</dbReference>
<proteinExistence type="predicted"/>
<keyword evidence="5 6" id="KW-0472">Membrane</keyword>
<sequence length="687" mass="72119">MAVLFGGMAEALARQRGRLLPFFPVGLGCGIGIWFGQTREPGLAVHAALLAGIVLLALIAWRWPPWRPVPIFVAACFLGFVMCGLRVAVVSAPILEREVYGPVTGRVVLIDRSQAGALRITLDEVWMAEMPAEETPARVRLSLQGDLSAHAPQPGEVVMVTAFLSPPPGPVEPGAFDFRLDAFFDGLGAVGYTRHPLLLWQAAGPGEAQIGRLRAALSGAIQAAIPGDAGAFAAGVMTGDRSGLSVEAVAALRDSSLAHLLAISGMNMAFITAFVFALLRFGLALIPPVALRVNTKKIAAVAAFGVAFFYLLLSGANVATERAFIMVAVMLGAVMMDRRAVTLRSVGIAGTVILLWQPEAILSPGFQMSFAATIALILGFGWWTDRMARRKWPRAAQFVATLFLSSLLGGLATAPYAAAHFNRFTDYGLIANLLTGPVMGAMIMPAGVMAALLWPLGLAPLAFWVLEMGCRWILFVAHEVARLEGAVTGIPAPPAVMLPMLTLGLCWLCLWQGRARWAGAVPVVVALALWGQGGRPDVLIGGDAAVGVLGPEGRALSAARGQGFLLRNWLENDGDLAGQAAAAARGGFAEGPLGRVFAIGGRRGVILREGGDATEACRLFALLVLMEEMPLPKGDCLIVTPERLGRSGTLAIAAAGGGLRVTATHSGNRPWSRGGIEDPARLLAAGQ</sequence>
<evidence type="ECO:0000256" key="1">
    <source>
        <dbReference type="ARBA" id="ARBA00004651"/>
    </source>
</evidence>
<feature type="transmembrane region" description="Helical" evidence="6">
    <location>
        <begin position="429"/>
        <end position="454"/>
    </location>
</feature>
<dbReference type="RefSeq" id="WP_281468343.1">
    <property type="nucleotide sequence ID" value="NZ_CP124535.1"/>
</dbReference>
<evidence type="ECO:0000313" key="10">
    <source>
        <dbReference type="Proteomes" id="UP001230978"/>
    </source>
</evidence>
<feature type="transmembrane region" description="Helical" evidence="6">
    <location>
        <begin position="298"/>
        <end position="320"/>
    </location>
</feature>
<organism evidence="9 10">
    <name type="scientific">Fuscovulum ytuae</name>
    <dbReference type="NCBI Taxonomy" id="3042299"/>
    <lineage>
        <taxon>Bacteria</taxon>
        <taxon>Pseudomonadati</taxon>
        <taxon>Pseudomonadota</taxon>
        <taxon>Alphaproteobacteria</taxon>
        <taxon>Rhodobacterales</taxon>
        <taxon>Paracoccaceae</taxon>
        <taxon>Fuscovulum</taxon>
    </lineage>
</organism>
<feature type="transmembrane region" description="Helical" evidence="6">
    <location>
        <begin position="364"/>
        <end position="383"/>
    </location>
</feature>
<dbReference type="PANTHER" id="PTHR30619">
    <property type="entry name" value="DNA INTERNALIZATION/COMPETENCE PROTEIN COMEC/REC2"/>
    <property type="match status" value="1"/>
</dbReference>
<keyword evidence="4 6" id="KW-1133">Transmembrane helix</keyword>
<feature type="domain" description="ComEC/Rec2-related protein" evidence="7">
    <location>
        <begin position="237"/>
        <end position="513"/>
    </location>
</feature>
<dbReference type="Pfam" id="PF13567">
    <property type="entry name" value="DUF4131"/>
    <property type="match status" value="1"/>
</dbReference>
<comment type="subcellular location">
    <subcellularLocation>
        <location evidence="1">Cell membrane</location>
        <topology evidence="1">Multi-pass membrane protein</topology>
    </subcellularLocation>
</comment>
<evidence type="ECO:0000256" key="4">
    <source>
        <dbReference type="ARBA" id="ARBA00022989"/>
    </source>
</evidence>
<feature type="transmembrane region" description="Helical" evidence="6">
    <location>
        <begin position="20"/>
        <end position="36"/>
    </location>
</feature>
<feature type="transmembrane region" description="Helical" evidence="6">
    <location>
        <begin position="461"/>
        <end position="478"/>
    </location>
</feature>
<feature type="transmembrane region" description="Helical" evidence="6">
    <location>
        <begin position="260"/>
        <end position="286"/>
    </location>
</feature>
<accession>A0ABY8QAJ1</accession>
<evidence type="ECO:0000256" key="3">
    <source>
        <dbReference type="ARBA" id="ARBA00022692"/>
    </source>
</evidence>
<dbReference type="InterPro" id="IPR052159">
    <property type="entry name" value="Competence_DNA_uptake"/>
</dbReference>
<protein>
    <submittedName>
        <fullName evidence="9">ComEC/Rec2 family competence protein</fullName>
    </submittedName>
</protein>
<evidence type="ECO:0000256" key="6">
    <source>
        <dbReference type="SAM" id="Phobius"/>
    </source>
</evidence>
<feature type="transmembrane region" description="Helical" evidence="6">
    <location>
        <begin position="395"/>
        <end position="417"/>
    </location>
</feature>
<dbReference type="Pfam" id="PF03772">
    <property type="entry name" value="Competence"/>
    <property type="match status" value="1"/>
</dbReference>
<keyword evidence="3 6" id="KW-0812">Transmembrane</keyword>
<keyword evidence="2" id="KW-1003">Cell membrane</keyword>
<keyword evidence="10" id="KW-1185">Reference proteome</keyword>
<feature type="domain" description="DUF4131" evidence="8">
    <location>
        <begin position="47"/>
        <end position="195"/>
    </location>
</feature>
<evidence type="ECO:0000259" key="7">
    <source>
        <dbReference type="Pfam" id="PF03772"/>
    </source>
</evidence>
<dbReference type="InterPro" id="IPR004477">
    <property type="entry name" value="ComEC_N"/>
</dbReference>
<feature type="transmembrane region" description="Helical" evidence="6">
    <location>
        <begin position="341"/>
        <end position="358"/>
    </location>
</feature>
<feature type="transmembrane region" description="Helical" evidence="6">
    <location>
        <begin position="69"/>
        <end position="89"/>
    </location>
</feature>
<evidence type="ECO:0000256" key="5">
    <source>
        <dbReference type="ARBA" id="ARBA00023136"/>
    </source>
</evidence>
<dbReference type="PANTHER" id="PTHR30619:SF1">
    <property type="entry name" value="RECOMBINATION PROTEIN 2"/>
    <property type="match status" value="1"/>
</dbReference>
<feature type="transmembrane region" description="Helical" evidence="6">
    <location>
        <begin position="43"/>
        <end position="63"/>
    </location>
</feature>
<gene>
    <name evidence="9" type="ORF">QF092_05375</name>
</gene>
<name>A0ABY8QAJ1_9RHOB</name>
<evidence type="ECO:0000256" key="2">
    <source>
        <dbReference type="ARBA" id="ARBA00022475"/>
    </source>
</evidence>
<dbReference type="Proteomes" id="UP001230978">
    <property type="component" value="Chromosome"/>
</dbReference>
<evidence type="ECO:0000259" key="8">
    <source>
        <dbReference type="Pfam" id="PF13567"/>
    </source>
</evidence>
<evidence type="ECO:0000313" key="9">
    <source>
        <dbReference type="EMBL" id="WGV17237.1"/>
    </source>
</evidence>
<dbReference type="EMBL" id="CP124535">
    <property type="protein sequence ID" value="WGV17237.1"/>
    <property type="molecule type" value="Genomic_DNA"/>
</dbReference>
<reference evidence="9 10" key="1">
    <citation type="submission" date="2023-04" db="EMBL/GenBank/DDBJ databases">
        <title>YMD61, complete Genome.</title>
        <authorList>
            <person name="Zhang J."/>
        </authorList>
    </citation>
    <scope>NUCLEOTIDE SEQUENCE [LARGE SCALE GENOMIC DNA]</scope>
    <source>
        <strain evidence="9 10">YMD61</strain>
    </source>
</reference>